<evidence type="ECO:0008006" key="3">
    <source>
        <dbReference type="Google" id="ProtNLM"/>
    </source>
</evidence>
<evidence type="ECO:0000313" key="1">
    <source>
        <dbReference type="EMBL" id="RZO20541.1"/>
    </source>
</evidence>
<name>A0A520MH82_9GAMM</name>
<evidence type="ECO:0000313" key="2">
    <source>
        <dbReference type="Proteomes" id="UP000315889"/>
    </source>
</evidence>
<organism evidence="1 2">
    <name type="scientific">SAR92 clade bacterium</name>
    <dbReference type="NCBI Taxonomy" id="2315479"/>
    <lineage>
        <taxon>Bacteria</taxon>
        <taxon>Pseudomonadati</taxon>
        <taxon>Pseudomonadota</taxon>
        <taxon>Gammaproteobacteria</taxon>
        <taxon>Cellvibrionales</taxon>
        <taxon>Porticoccaceae</taxon>
        <taxon>SAR92 clade</taxon>
    </lineage>
</organism>
<dbReference type="EMBL" id="SHBP01000004">
    <property type="protein sequence ID" value="RZO20541.1"/>
    <property type="molecule type" value="Genomic_DNA"/>
</dbReference>
<accession>A0A520MH82</accession>
<dbReference type="AlphaFoldDB" id="A0A520MH82"/>
<sequence length="115" mass="13327">MTKKPNSEFADDLQFLEENTQATDIFRLARSRKFALEQKSPSYRSIKWLTAGAFSTILAFSLMVPYDTDSLSTDNSIDKALHAQSDSDETVEELYEEDFYYWLDIYQTELLVSND</sequence>
<comment type="caution">
    <text evidence="1">The sequence shown here is derived from an EMBL/GenBank/DDBJ whole genome shotgun (WGS) entry which is preliminary data.</text>
</comment>
<protein>
    <recommendedName>
        <fullName evidence="3">DUF3619 family protein</fullName>
    </recommendedName>
</protein>
<gene>
    <name evidence="1" type="ORF">EVB03_04590</name>
</gene>
<proteinExistence type="predicted"/>
<reference evidence="1 2" key="1">
    <citation type="submission" date="2019-02" db="EMBL/GenBank/DDBJ databases">
        <title>Prokaryotic population dynamics and viral predation in marine succession experiment using metagenomics: the confinement effect.</title>
        <authorList>
            <person name="Haro-Moreno J.M."/>
            <person name="Rodriguez-Valera F."/>
            <person name="Lopez-Perez M."/>
        </authorList>
    </citation>
    <scope>NUCLEOTIDE SEQUENCE [LARGE SCALE GENOMIC DNA]</scope>
    <source>
        <strain evidence="1">MED-G170</strain>
    </source>
</reference>
<dbReference type="Proteomes" id="UP000315889">
    <property type="component" value="Unassembled WGS sequence"/>
</dbReference>